<sequence length="223" mass="24784">MAELRKREENILQASHGFITQHRWVDTIRAFVNLEAAGAGGREVVFQAGPDHPWLIKTYAEVAPHPCAQALGQEVFQSGIIPSDTDFRIYRDFGKIPGMDLAYTANGYVYHTNYDTPVAVTPGSIQRAGDNILALVKSIVNSPFLADPGEYRHGAMVFFDFLGVAMVHYPERIGFVINIVTAVVAVLCLIKKFVRFPTKKKNTTEGKMSKNYGVIFFTSLHCT</sequence>
<keyword evidence="17" id="KW-1185">Reference proteome</keyword>
<keyword evidence="10 14" id="KW-1133">Transmembrane helix</keyword>
<evidence type="ECO:0000256" key="2">
    <source>
        <dbReference type="ARBA" id="ARBA00004477"/>
    </source>
</evidence>
<feature type="domain" description="Peptidase M28" evidence="15">
    <location>
        <begin position="7"/>
        <end position="136"/>
    </location>
</feature>
<dbReference type="GO" id="GO:0008235">
    <property type="term" value="F:metalloexopeptidase activity"/>
    <property type="evidence" value="ECO:0007669"/>
    <property type="project" value="InterPro"/>
</dbReference>
<keyword evidence="6" id="KW-0479">Metal-binding</keyword>
<comment type="cofactor">
    <cofactor evidence="1">
        <name>Zn(2+)</name>
        <dbReference type="ChEBI" id="CHEBI:29105"/>
    </cofactor>
</comment>
<evidence type="ECO:0000259" key="15">
    <source>
        <dbReference type="Pfam" id="PF04389"/>
    </source>
</evidence>
<protein>
    <submittedName>
        <fullName evidence="16">Endoplasmic reticulum metallopeptidase 1</fullName>
    </submittedName>
</protein>
<dbReference type="Gene3D" id="3.40.630.10">
    <property type="entry name" value="Zn peptidases"/>
    <property type="match status" value="1"/>
</dbReference>
<keyword evidence="5 14" id="KW-0812">Transmembrane</keyword>
<evidence type="ECO:0000313" key="17">
    <source>
        <dbReference type="Proteomes" id="UP001163046"/>
    </source>
</evidence>
<dbReference type="EMBL" id="MU827792">
    <property type="protein sequence ID" value="KAJ7330592.1"/>
    <property type="molecule type" value="Genomic_DNA"/>
</dbReference>
<evidence type="ECO:0000256" key="8">
    <source>
        <dbReference type="ARBA" id="ARBA00022824"/>
    </source>
</evidence>
<name>A0A9X0CFL5_9CNID</name>
<feature type="transmembrane region" description="Helical" evidence="14">
    <location>
        <begin position="175"/>
        <end position="194"/>
    </location>
</feature>
<keyword evidence="12 14" id="KW-0472">Membrane</keyword>
<evidence type="ECO:0000256" key="11">
    <source>
        <dbReference type="ARBA" id="ARBA00023049"/>
    </source>
</evidence>
<evidence type="ECO:0000256" key="1">
    <source>
        <dbReference type="ARBA" id="ARBA00001947"/>
    </source>
</evidence>
<dbReference type="Pfam" id="PF04389">
    <property type="entry name" value="Peptidase_M28"/>
    <property type="match status" value="1"/>
</dbReference>
<evidence type="ECO:0000256" key="3">
    <source>
        <dbReference type="ARBA" id="ARBA00010918"/>
    </source>
</evidence>
<evidence type="ECO:0000256" key="7">
    <source>
        <dbReference type="ARBA" id="ARBA00022801"/>
    </source>
</evidence>
<dbReference type="SUPFAM" id="SSF53187">
    <property type="entry name" value="Zn-dependent exopeptidases"/>
    <property type="match status" value="1"/>
</dbReference>
<organism evidence="16 17">
    <name type="scientific">Desmophyllum pertusum</name>
    <dbReference type="NCBI Taxonomy" id="174260"/>
    <lineage>
        <taxon>Eukaryota</taxon>
        <taxon>Metazoa</taxon>
        <taxon>Cnidaria</taxon>
        <taxon>Anthozoa</taxon>
        <taxon>Hexacorallia</taxon>
        <taxon>Scleractinia</taxon>
        <taxon>Caryophylliina</taxon>
        <taxon>Caryophylliidae</taxon>
        <taxon>Desmophyllum</taxon>
    </lineage>
</organism>
<dbReference type="GO" id="GO:0005789">
    <property type="term" value="C:endoplasmic reticulum membrane"/>
    <property type="evidence" value="ECO:0007669"/>
    <property type="project" value="UniProtKB-SubCell"/>
</dbReference>
<keyword evidence="11" id="KW-0482">Metalloprotease</keyword>
<dbReference type="AlphaFoldDB" id="A0A9X0CFL5"/>
<comment type="caution">
    <text evidence="16">The sequence shown here is derived from an EMBL/GenBank/DDBJ whole genome shotgun (WGS) entry which is preliminary data.</text>
</comment>
<dbReference type="FunFam" id="3.40.630.10:FF:000008">
    <property type="entry name" value="Endoplasmic reticulum metallopeptidase 1"/>
    <property type="match status" value="1"/>
</dbReference>
<dbReference type="PANTHER" id="PTHR12147:SF22">
    <property type="entry name" value="ENDOPLASMIC RETICULUM METALLOPEPTIDASE 1"/>
    <property type="match status" value="1"/>
</dbReference>
<reference evidence="16" key="1">
    <citation type="submission" date="2023-01" db="EMBL/GenBank/DDBJ databases">
        <title>Genome assembly of the deep-sea coral Lophelia pertusa.</title>
        <authorList>
            <person name="Herrera S."/>
            <person name="Cordes E."/>
        </authorList>
    </citation>
    <scope>NUCLEOTIDE SEQUENCE</scope>
    <source>
        <strain evidence="16">USNM1676648</strain>
        <tissue evidence="16">Polyp</tissue>
    </source>
</reference>
<dbReference type="OrthoDB" id="76293at2759"/>
<evidence type="ECO:0000256" key="5">
    <source>
        <dbReference type="ARBA" id="ARBA00022692"/>
    </source>
</evidence>
<accession>A0A9X0CFL5</accession>
<proteinExistence type="inferred from homology"/>
<dbReference type="InterPro" id="IPR007484">
    <property type="entry name" value="Peptidase_M28"/>
</dbReference>
<keyword evidence="7" id="KW-0378">Hydrolase</keyword>
<gene>
    <name evidence="16" type="primary">ERMP1_3</name>
    <name evidence="16" type="ORF">OS493_022206</name>
</gene>
<dbReference type="InterPro" id="IPR045175">
    <property type="entry name" value="M28_fam"/>
</dbReference>
<dbReference type="Proteomes" id="UP001163046">
    <property type="component" value="Unassembled WGS sequence"/>
</dbReference>
<dbReference type="PANTHER" id="PTHR12147">
    <property type="entry name" value="METALLOPEPTIDASE M28 FAMILY MEMBER"/>
    <property type="match status" value="1"/>
</dbReference>
<evidence type="ECO:0000256" key="10">
    <source>
        <dbReference type="ARBA" id="ARBA00022989"/>
    </source>
</evidence>
<keyword evidence="8" id="KW-0256">Endoplasmic reticulum</keyword>
<evidence type="ECO:0000313" key="16">
    <source>
        <dbReference type="EMBL" id="KAJ7330592.1"/>
    </source>
</evidence>
<keyword evidence="13" id="KW-0325">Glycoprotein</keyword>
<evidence type="ECO:0000256" key="13">
    <source>
        <dbReference type="ARBA" id="ARBA00023180"/>
    </source>
</evidence>
<keyword evidence="4" id="KW-0645">Protease</keyword>
<evidence type="ECO:0000256" key="4">
    <source>
        <dbReference type="ARBA" id="ARBA00022670"/>
    </source>
</evidence>
<evidence type="ECO:0000256" key="12">
    <source>
        <dbReference type="ARBA" id="ARBA00023136"/>
    </source>
</evidence>
<evidence type="ECO:0000256" key="14">
    <source>
        <dbReference type="SAM" id="Phobius"/>
    </source>
</evidence>
<comment type="subcellular location">
    <subcellularLocation>
        <location evidence="2">Endoplasmic reticulum membrane</location>
        <topology evidence="2">Multi-pass membrane protein</topology>
    </subcellularLocation>
</comment>
<evidence type="ECO:0000256" key="6">
    <source>
        <dbReference type="ARBA" id="ARBA00022723"/>
    </source>
</evidence>
<dbReference type="GO" id="GO:0006508">
    <property type="term" value="P:proteolysis"/>
    <property type="evidence" value="ECO:0007669"/>
    <property type="project" value="UniProtKB-KW"/>
</dbReference>
<evidence type="ECO:0000256" key="9">
    <source>
        <dbReference type="ARBA" id="ARBA00022833"/>
    </source>
</evidence>
<keyword evidence="9" id="KW-0862">Zinc</keyword>
<comment type="similarity">
    <text evidence="3">Belongs to the peptidase M28 family.</text>
</comment>
<dbReference type="GO" id="GO:0046872">
    <property type="term" value="F:metal ion binding"/>
    <property type="evidence" value="ECO:0007669"/>
    <property type="project" value="UniProtKB-KW"/>
</dbReference>